<evidence type="ECO:0000313" key="2">
    <source>
        <dbReference type="Proteomes" id="UP000240505"/>
    </source>
</evidence>
<dbReference type="Pfam" id="PF13211">
    <property type="entry name" value="DUF4019"/>
    <property type="match status" value="1"/>
</dbReference>
<dbReference type="OrthoDB" id="21915at2"/>
<evidence type="ECO:0000313" key="1">
    <source>
        <dbReference type="EMBL" id="AVR96333.1"/>
    </source>
</evidence>
<dbReference type="AlphaFoldDB" id="A0A2R4C9R6"/>
<accession>A0A2R4C9R6</accession>
<dbReference type="KEGG" id="masz:C9I28_11905"/>
<name>A0A2R4C9R6_9BURK</name>
<protein>
    <recommendedName>
        <fullName evidence="3">DUF4019 domain-containing protein</fullName>
    </recommendedName>
</protein>
<keyword evidence="2" id="KW-1185">Reference proteome</keyword>
<gene>
    <name evidence="1" type="ORF">C9I28_11905</name>
</gene>
<dbReference type="Proteomes" id="UP000240505">
    <property type="component" value="Chromosome"/>
</dbReference>
<evidence type="ECO:0008006" key="3">
    <source>
        <dbReference type="Google" id="ProtNLM"/>
    </source>
</evidence>
<proteinExistence type="predicted"/>
<reference evidence="1 2" key="1">
    <citation type="submission" date="2018-03" db="EMBL/GenBank/DDBJ databases">
        <title>Massilia armeniaca sp. nov., isolated from desert soil.</title>
        <authorList>
            <person name="Huang H."/>
            <person name="Ren M."/>
        </authorList>
    </citation>
    <scope>NUCLEOTIDE SEQUENCE [LARGE SCALE GENOMIC DNA]</scope>
    <source>
        <strain evidence="1 2">ZMN-3</strain>
    </source>
</reference>
<organism evidence="1 2">
    <name type="scientific">Pseudoduganella armeniaca</name>
    <dbReference type="NCBI Taxonomy" id="2072590"/>
    <lineage>
        <taxon>Bacteria</taxon>
        <taxon>Pseudomonadati</taxon>
        <taxon>Pseudomonadota</taxon>
        <taxon>Betaproteobacteria</taxon>
        <taxon>Burkholderiales</taxon>
        <taxon>Oxalobacteraceae</taxon>
        <taxon>Telluria group</taxon>
        <taxon>Pseudoduganella</taxon>
    </lineage>
</organism>
<dbReference type="EMBL" id="CP028324">
    <property type="protein sequence ID" value="AVR96333.1"/>
    <property type="molecule type" value="Genomic_DNA"/>
</dbReference>
<dbReference type="InterPro" id="IPR025091">
    <property type="entry name" value="DUF4019"/>
</dbReference>
<dbReference type="RefSeq" id="WP_107141679.1">
    <property type="nucleotide sequence ID" value="NZ_CP028324.1"/>
</dbReference>
<sequence length="156" mass="16727">MTPCQRLGGGSDANGNADDVRWHGAVLAGALLAAPAWAQEPESVADAQEAAERWLAQVDAGNYAASWRDGAASFRAAVPQQQWEATMRQLRGALGSVGDRALKSASFTKTLPGLPDGQYVVIQYTTQFANKEQAVETVTPVREADGSWRVSGYYIR</sequence>